<sequence>MKFELPYRFKSLHTEVRGHLAGREEVEPIFELPRSGTVPRDAVLCLCSANHQPAAHRTRHESGGREFIDGQHDHLDCACEDHSFLDERQM</sequence>
<dbReference type="EMBL" id="JAHYIQ010000003">
    <property type="protein sequence ID" value="KAK1133285.1"/>
    <property type="molecule type" value="Genomic_DNA"/>
</dbReference>
<dbReference type="AlphaFoldDB" id="A0AA40G8W7"/>
<comment type="caution">
    <text evidence="1">The sequence shown here is derived from an EMBL/GenBank/DDBJ whole genome shotgun (WGS) entry which is preliminary data.</text>
</comment>
<name>A0AA40G8W7_9HYME</name>
<protein>
    <submittedName>
        <fullName evidence="1">Uncharacterized protein</fullName>
    </submittedName>
</protein>
<evidence type="ECO:0000313" key="2">
    <source>
        <dbReference type="Proteomes" id="UP001177670"/>
    </source>
</evidence>
<proteinExistence type="predicted"/>
<evidence type="ECO:0000313" key="1">
    <source>
        <dbReference type="EMBL" id="KAK1133285.1"/>
    </source>
</evidence>
<gene>
    <name evidence="1" type="ORF">K0M31_011101</name>
</gene>
<organism evidence="1 2">
    <name type="scientific">Melipona bicolor</name>
    <dbReference type="NCBI Taxonomy" id="60889"/>
    <lineage>
        <taxon>Eukaryota</taxon>
        <taxon>Metazoa</taxon>
        <taxon>Ecdysozoa</taxon>
        <taxon>Arthropoda</taxon>
        <taxon>Hexapoda</taxon>
        <taxon>Insecta</taxon>
        <taxon>Pterygota</taxon>
        <taxon>Neoptera</taxon>
        <taxon>Endopterygota</taxon>
        <taxon>Hymenoptera</taxon>
        <taxon>Apocrita</taxon>
        <taxon>Aculeata</taxon>
        <taxon>Apoidea</taxon>
        <taxon>Anthophila</taxon>
        <taxon>Apidae</taxon>
        <taxon>Melipona</taxon>
    </lineage>
</organism>
<reference evidence="1" key="1">
    <citation type="submission" date="2021-10" db="EMBL/GenBank/DDBJ databases">
        <title>Melipona bicolor Genome sequencing and assembly.</title>
        <authorList>
            <person name="Araujo N.S."/>
            <person name="Arias M.C."/>
        </authorList>
    </citation>
    <scope>NUCLEOTIDE SEQUENCE</scope>
    <source>
        <strain evidence="1">USP_2M_L1-L4_2017</strain>
        <tissue evidence="1">Whole body</tissue>
    </source>
</reference>
<keyword evidence="2" id="KW-1185">Reference proteome</keyword>
<accession>A0AA40G8W7</accession>
<dbReference type="Proteomes" id="UP001177670">
    <property type="component" value="Unassembled WGS sequence"/>
</dbReference>